<feature type="compositionally biased region" description="Polar residues" evidence="8">
    <location>
        <begin position="195"/>
        <end position="206"/>
    </location>
</feature>
<dbReference type="GO" id="GO:0016020">
    <property type="term" value="C:membrane"/>
    <property type="evidence" value="ECO:0007669"/>
    <property type="project" value="UniProtKB-SubCell"/>
</dbReference>
<name>A0A0L0FM73_9EUKA</name>
<comment type="subcellular location">
    <subcellularLocation>
        <location evidence="1 7">Membrane</location>
        <topology evidence="1 7">Multi-pass membrane protein</topology>
    </subcellularLocation>
</comment>
<feature type="transmembrane region" description="Helical" evidence="7">
    <location>
        <begin position="29"/>
        <end position="49"/>
    </location>
</feature>
<reference evidence="9 10" key="1">
    <citation type="submission" date="2011-02" db="EMBL/GenBank/DDBJ databases">
        <title>The Genome Sequence of Sphaeroforma arctica JP610.</title>
        <authorList>
            <consortium name="The Broad Institute Genome Sequencing Platform"/>
            <person name="Russ C."/>
            <person name="Cuomo C."/>
            <person name="Young S.K."/>
            <person name="Zeng Q."/>
            <person name="Gargeya S."/>
            <person name="Alvarado L."/>
            <person name="Berlin A."/>
            <person name="Chapman S.B."/>
            <person name="Chen Z."/>
            <person name="Freedman E."/>
            <person name="Gellesch M."/>
            <person name="Goldberg J."/>
            <person name="Griggs A."/>
            <person name="Gujja S."/>
            <person name="Heilman E."/>
            <person name="Heiman D."/>
            <person name="Howarth C."/>
            <person name="Mehta T."/>
            <person name="Neiman D."/>
            <person name="Pearson M."/>
            <person name="Roberts A."/>
            <person name="Saif S."/>
            <person name="Shea T."/>
            <person name="Shenoy N."/>
            <person name="Sisk P."/>
            <person name="Stolte C."/>
            <person name="Sykes S."/>
            <person name="White J."/>
            <person name="Yandava C."/>
            <person name="Burger G."/>
            <person name="Gray M.W."/>
            <person name="Holland P.W.H."/>
            <person name="King N."/>
            <person name="Lang F.B.F."/>
            <person name="Roger A.J."/>
            <person name="Ruiz-Trillo I."/>
            <person name="Haas B."/>
            <person name="Nusbaum C."/>
            <person name="Birren B."/>
        </authorList>
    </citation>
    <scope>NUCLEOTIDE SEQUENCE [LARGE SCALE GENOMIC DNA]</scope>
    <source>
        <strain evidence="9 10">JP610</strain>
    </source>
</reference>
<keyword evidence="4 7" id="KW-0812">Transmembrane</keyword>
<keyword evidence="5 7" id="KW-1133">Transmembrane helix</keyword>
<proteinExistence type="inferred from homology"/>
<evidence type="ECO:0000313" key="10">
    <source>
        <dbReference type="Proteomes" id="UP000054560"/>
    </source>
</evidence>
<evidence type="ECO:0000256" key="5">
    <source>
        <dbReference type="ARBA" id="ARBA00022989"/>
    </source>
</evidence>
<feature type="transmembrane region" description="Helical" evidence="7">
    <location>
        <begin position="434"/>
        <end position="466"/>
    </location>
</feature>
<feature type="transmembrane region" description="Helical" evidence="7">
    <location>
        <begin position="6"/>
        <end position="22"/>
    </location>
</feature>
<dbReference type="InterPro" id="IPR001204">
    <property type="entry name" value="Phos_transporter"/>
</dbReference>
<organism evidence="9 10">
    <name type="scientific">Sphaeroforma arctica JP610</name>
    <dbReference type="NCBI Taxonomy" id="667725"/>
    <lineage>
        <taxon>Eukaryota</taxon>
        <taxon>Ichthyosporea</taxon>
        <taxon>Ichthyophonida</taxon>
        <taxon>Sphaeroforma</taxon>
    </lineage>
</organism>
<dbReference type="RefSeq" id="XP_014151030.1">
    <property type="nucleotide sequence ID" value="XM_014295555.1"/>
</dbReference>
<feature type="transmembrane region" description="Helical" evidence="7">
    <location>
        <begin position="124"/>
        <end position="152"/>
    </location>
</feature>
<evidence type="ECO:0000256" key="3">
    <source>
        <dbReference type="ARBA" id="ARBA00022592"/>
    </source>
</evidence>
<dbReference type="GO" id="GO:0005315">
    <property type="term" value="F:phosphate transmembrane transporter activity"/>
    <property type="evidence" value="ECO:0007669"/>
    <property type="project" value="InterPro"/>
</dbReference>
<evidence type="ECO:0000256" key="1">
    <source>
        <dbReference type="ARBA" id="ARBA00004141"/>
    </source>
</evidence>
<comment type="similarity">
    <text evidence="7">Belongs to the inorganic phosphate transporter (PiT) (TC 2.A.20) family.</text>
</comment>
<keyword evidence="2 7" id="KW-0813">Transport</keyword>
<dbReference type="PANTHER" id="PTHR11101">
    <property type="entry name" value="PHOSPHATE TRANSPORTER"/>
    <property type="match status" value="1"/>
</dbReference>
<sequence>MFAALVGMSVWLIAATLLGMPVSTTHSIIGAVIGAGIACFGVDAVQWGWDGVGKILASFVISPAIAGSFAAIVFMITKYTILIWPNSTKRAIYSTPIYAMGTMGLVMSFWVYKGSPSLNLDEKSIGVQLAIILGSVGFTGLISLVVVVPWLLKITKQMDQEERTESKDNSNRAEATLNGSNTGDAAPVDLPPTAAVNSRTNMNASGDQPPPFTVAELTDGEKEEKTAGANKIAIAQRTLNVDVDALTDGLSTKDGRATHQPNEYDLWLVKHTHRREYYHGLDGWKAKCKWIFSTREGMWFGLDSTVLWGVRQDVCHDSDEDIQALHESAFQYRPSTEVTFKWLQVMSSSFMSFSHGANDVANAIAPLATVFALWSSGASGLDGTTSKQEVPIWILVFGGVAIDIGLFLLGWKIVYALGNNITFHSPSRGFSMEMGAVITVLMATFLGIPVSTTHCITGATVAVGLCNGDAKSIHWMQVLRVLSGWILTLPAAGLVSYVVFAIMANAPNREYVGVYVPANSTVVTF</sequence>
<dbReference type="GeneID" id="25910906"/>
<evidence type="ECO:0000313" key="9">
    <source>
        <dbReference type="EMBL" id="KNC77128.1"/>
    </source>
</evidence>
<evidence type="ECO:0000256" key="4">
    <source>
        <dbReference type="ARBA" id="ARBA00022692"/>
    </source>
</evidence>
<feature type="transmembrane region" description="Helical" evidence="7">
    <location>
        <begin position="55"/>
        <end position="79"/>
    </location>
</feature>
<feature type="compositionally biased region" description="Basic and acidic residues" evidence="8">
    <location>
        <begin position="159"/>
        <end position="171"/>
    </location>
</feature>
<evidence type="ECO:0000256" key="6">
    <source>
        <dbReference type="ARBA" id="ARBA00023136"/>
    </source>
</evidence>
<dbReference type="PANTHER" id="PTHR11101:SF80">
    <property type="entry name" value="PHOSPHATE TRANSPORTER"/>
    <property type="match status" value="1"/>
</dbReference>
<feature type="transmembrane region" description="Helical" evidence="7">
    <location>
        <begin position="91"/>
        <end position="112"/>
    </location>
</feature>
<keyword evidence="10" id="KW-1185">Reference proteome</keyword>
<dbReference type="OrthoDB" id="260807at2759"/>
<gene>
    <name evidence="9" type="ORF">SARC_10402</name>
</gene>
<evidence type="ECO:0000256" key="2">
    <source>
        <dbReference type="ARBA" id="ARBA00022448"/>
    </source>
</evidence>
<feature type="transmembrane region" description="Helical" evidence="7">
    <location>
        <begin position="392"/>
        <end position="414"/>
    </location>
</feature>
<dbReference type="Proteomes" id="UP000054560">
    <property type="component" value="Unassembled WGS sequence"/>
</dbReference>
<evidence type="ECO:0000256" key="7">
    <source>
        <dbReference type="RuleBase" id="RU363058"/>
    </source>
</evidence>
<dbReference type="Pfam" id="PF01384">
    <property type="entry name" value="PHO4"/>
    <property type="match status" value="1"/>
</dbReference>
<accession>A0A0L0FM73</accession>
<keyword evidence="3 7" id="KW-0592">Phosphate transport</keyword>
<evidence type="ECO:0000256" key="8">
    <source>
        <dbReference type="SAM" id="MobiDB-lite"/>
    </source>
</evidence>
<dbReference type="AlphaFoldDB" id="A0A0L0FM73"/>
<protein>
    <recommendedName>
        <fullName evidence="7">Phosphate transporter</fullName>
    </recommendedName>
</protein>
<keyword evidence="6 7" id="KW-0472">Membrane</keyword>
<feature type="transmembrane region" description="Helical" evidence="7">
    <location>
        <begin position="478"/>
        <end position="504"/>
    </location>
</feature>
<dbReference type="GO" id="GO:0035435">
    <property type="term" value="P:phosphate ion transmembrane transport"/>
    <property type="evidence" value="ECO:0007669"/>
    <property type="project" value="TreeGrafter"/>
</dbReference>
<comment type="function">
    <text evidence="7">Sodium-phosphate symporter.</text>
</comment>
<feature type="region of interest" description="Disordered" evidence="8">
    <location>
        <begin position="159"/>
        <end position="214"/>
    </location>
</feature>
<dbReference type="EMBL" id="KQ242832">
    <property type="protein sequence ID" value="KNC77128.1"/>
    <property type="molecule type" value="Genomic_DNA"/>
</dbReference>